<dbReference type="SMART" id="SM00345">
    <property type="entry name" value="HTH_GNTR"/>
    <property type="match status" value="1"/>
</dbReference>
<dbReference type="PROSITE" id="PS50949">
    <property type="entry name" value="HTH_GNTR"/>
    <property type="match status" value="1"/>
</dbReference>
<dbReference type="OrthoDB" id="362473at2"/>
<dbReference type="Gene3D" id="1.10.10.10">
    <property type="entry name" value="Winged helix-like DNA-binding domain superfamily/Winged helix DNA-binding domain"/>
    <property type="match status" value="1"/>
</dbReference>
<dbReference type="InterPro" id="IPR036388">
    <property type="entry name" value="WH-like_DNA-bd_sf"/>
</dbReference>
<dbReference type="GO" id="GO:0003677">
    <property type="term" value="F:DNA binding"/>
    <property type="evidence" value="ECO:0007669"/>
    <property type="project" value="UniProtKB-KW"/>
</dbReference>
<dbReference type="STRING" id="525919.Apre_0169"/>
<sequence length="123" mass="14292">MEFDNNRPIYLQLLEDFKIKISVGDWKAGEKILPVRDLAKIYEVNPNTVQRALQELEREGLCLSQRTAGRFVTEDKSSIDKLSNKAFYQLADDFITGSVNLNLGKDESIELLKKYWEEDYDKN</sequence>
<dbReference type="PANTHER" id="PTHR38445:SF6">
    <property type="entry name" value="GNTR-FAMILY TRANSCRIPTIONAL REGULATOR"/>
    <property type="match status" value="1"/>
</dbReference>
<dbReference type="HOGENOM" id="CLU_017584_10_0_9"/>
<dbReference type="InterPro" id="IPR036390">
    <property type="entry name" value="WH_DNA-bd_sf"/>
</dbReference>
<dbReference type="RefSeq" id="WP_012803640.1">
    <property type="nucleotide sequence ID" value="NC_013171.1"/>
</dbReference>
<feature type="domain" description="HTH gntR-type" evidence="4">
    <location>
        <begin position="7"/>
        <end position="75"/>
    </location>
</feature>
<dbReference type="Pfam" id="PF00392">
    <property type="entry name" value="GntR"/>
    <property type="match status" value="1"/>
</dbReference>
<evidence type="ECO:0000313" key="6">
    <source>
        <dbReference type="Proteomes" id="UP000002294"/>
    </source>
</evidence>
<evidence type="ECO:0000313" key="5">
    <source>
        <dbReference type="EMBL" id="ACV28221.1"/>
    </source>
</evidence>
<evidence type="ECO:0000259" key="4">
    <source>
        <dbReference type="PROSITE" id="PS50949"/>
    </source>
</evidence>
<dbReference type="GO" id="GO:0003700">
    <property type="term" value="F:DNA-binding transcription factor activity"/>
    <property type="evidence" value="ECO:0007669"/>
    <property type="project" value="InterPro"/>
</dbReference>
<dbReference type="InterPro" id="IPR000524">
    <property type="entry name" value="Tscrpt_reg_HTH_GntR"/>
</dbReference>
<keyword evidence="1" id="KW-0805">Transcription regulation</keyword>
<dbReference type="eggNOG" id="COG1725">
    <property type="taxonomic scope" value="Bacteria"/>
</dbReference>
<reference evidence="5 6" key="1">
    <citation type="journal article" date="2009" name="Stand. Genomic Sci.">
        <title>Complete genome sequence of Anaerococcus prevotii type strain (PC1).</title>
        <authorList>
            <person name="Labutti K."/>
            <person name="Pukall R."/>
            <person name="Steenblock K."/>
            <person name="Glavina Del Rio T."/>
            <person name="Tice H."/>
            <person name="Copeland A."/>
            <person name="Cheng J.F."/>
            <person name="Lucas S."/>
            <person name="Chen F."/>
            <person name="Nolan M."/>
            <person name="Bruce D."/>
            <person name="Goodwin L."/>
            <person name="Pitluck S."/>
            <person name="Ivanova N."/>
            <person name="Mavromatis K."/>
            <person name="Ovchinnikova G."/>
            <person name="Pati A."/>
            <person name="Chen A."/>
            <person name="Palaniappan K."/>
            <person name="Land M."/>
            <person name="Hauser L."/>
            <person name="Chang Y.J."/>
            <person name="Jeffries C.D."/>
            <person name="Chain P."/>
            <person name="Saunders E."/>
            <person name="Brettin T."/>
            <person name="Detter J.C."/>
            <person name="Han C."/>
            <person name="Goker M."/>
            <person name="Bristow J."/>
            <person name="Eisen J.A."/>
            <person name="Markowitz V."/>
            <person name="Hugenholtz P."/>
            <person name="Kyrpides N.C."/>
            <person name="Klenk H.P."/>
            <person name="Lapidus A."/>
        </authorList>
    </citation>
    <scope>NUCLEOTIDE SEQUENCE [LARGE SCALE GENOMIC DNA]</scope>
    <source>
        <strain evidence="6">ATCC 9321 / DSM 20548 / JCM 6508 / NCTC 11806 / PC1</strain>
    </source>
</reference>
<dbReference type="AlphaFoldDB" id="C7RFG0"/>
<protein>
    <submittedName>
        <fullName evidence="5">Transcriptional regulator, GntR family</fullName>
    </submittedName>
</protein>
<gene>
    <name evidence="5" type="ordered locus">Apre_0169</name>
</gene>
<name>C7RFG0_ANAPD</name>
<dbReference type="EMBL" id="CP001708">
    <property type="protein sequence ID" value="ACV28221.1"/>
    <property type="molecule type" value="Genomic_DNA"/>
</dbReference>
<dbReference type="SUPFAM" id="SSF46785">
    <property type="entry name" value="Winged helix' DNA-binding domain"/>
    <property type="match status" value="1"/>
</dbReference>
<keyword evidence="2" id="KW-0238">DNA-binding</keyword>
<keyword evidence="6" id="KW-1185">Reference proteome</keyword>
<dbReference type="CDD" id="cd07377">
    <property type="entry name" value="WHTH_GntR"/>
    <property type="match status" value="1"/>
</dbReference>
<evidence type="ECO:0000256" key="2">
    <source>
        <dbReference type="ARBA" id="ARBA00023125"/>
    </source>
</evidence>
<keyword evidence="3" id="KW-0804">Transcription</keyword>
<evidence type="ECO:0000256" key="1">
    <source>
        <dbReference type="ARBA" id="ARBA00023015"/>
    </source>
</evidence>
<dbReference type="PANTHER" id="PTHR38445">
    <property type="entry name" value="HTH-TYPE TRANSCRIPTIONAL REPRESSOR YTRA"/>
    <property type="match status" value="1"/>
</dbReference>
<accession>C7RFG0</accession>
<dbReference type="KEGG" id="apr:Apre_0169"/>
<evidence type="ECO:0000256" key="3">
    <source>
        <dbReference type="ARBA" id="ARBA00023163"/>
    </source>
</evidence>
<dbReference type="Proteomes" id="UP000002294">
    <property type="component" value="Chromosome"/>
</dbReference>
<proteinExistence type="predicted"/>
<organism evidence="5 6">
    <name type="scientific">Anaerococcus prevotii (strain ATCC 9321 / DSM 20548 / JCM 6508 / NCTC 11806 / PC1)</name>
    <name type="common">Peptostreptococcus prevotii</name>
    <name type="synonym">Peptococcus prevotii</name>
    <dbReference type="NCBI Taxonomy" id="525919"/>
    <lineage>
        <taxon>Bacteria</taxon>
        <taxon>Bacillati</taxon>
        <taxon>Bacillota</taxon>
        <taxon>Tissierellia</taxon>
        <taxon>Tissierellales</taxon>
        <taxon>Peptoniphilaceae</taxon>
        <taxon>Anaerococcus</taxon>
    </lineage>
</organism>